<dbReference type="HOGENOM" id="CLU_013984_0_1_1"/>
<feature type="compositionally biased region" description="Polar residues" evidence="1">
    <location>
        <begin position="577"/>
        <end position="589"/>
    </location>
</feature>
<feature type="compositionally biased region" description="Low complexity" evidence="1">
    <location>
        <begin position="563"/>
        <end position="575"/>
    </location>
</feature>
<sequence length="803" mass="89880">MIERAASTASTTHKRTLSKPAVTTESGNGITRGGTNTSSVIPLFIRNCRLLNLDRLSDWPAVTPAILAQDARSRIRCAEWCLYQLFRRYDSATTQDKLQPFFPPLEPLQSINLRAALFRCLNELKKDGVLGKDTVLRKSMLDDCQGDKFWELCLSFSGLVLRRVTVENKNRLSYEKPFAEKIGTRKNLNTRQRDSMLPLAIAHKAALAKVLTEKERKRQTYNRLFGALADKEADLRVRKMDVLELAGSKRRRSPDGNVAQEVLDKKWAGTDDVRDALQNGHVLASDDNLLTKTFNVVWEDNKQNNLYRIDPAENGLLSDLEDRTRQQKRRLQRWQSFHEKLLSCRIQPTNNGEAETAAKSPQLRFDKHHNLTLRDIADNTHTPAPIRHKKHVSAAKYDEILNAMRDELRKRSANDPTSPTKPVQRVRRPSPKRKSISVDTSVRPSSEYHQRSNSQTSVPIRTMFGKRMTSRSRSYQQPKVINQREPIPLKSEIFSPLKTDRAGSSSPSPRTSFVASPIDDEDQALVGVPQRYRQGSDASGNGPASSTTPSRASSGRNSPRVPSRLSISESSSDSSAVEPTQHQTFSSRNLEGMGRIARPSLTDRTRMSMAFKSLESNELNTAMCTTGNEIMNDNDEKNDNNALRIDSHIASDETVTTLSTLEAKPTLNLQERTRQSISLAPQCSAQPKKASHSRSRTSQIFPVNQFETPEKQQPRRSTITQLGVGAVAPAGALRENRDITPREKLFEEDVEYSSVFKARPKLARSPKLSPFPDSGHGSVESEGLNHVGSADDDIAMSSPLTGR</sequence>
<reference evidence="3 4" key="1">
    <citation type="journal article" date="2012" name="PLoS Pathog.">
        <title>Diverse lifestyles and strategies of plant pathogenesis encoded in the genomes of eighteen Dothideomycetes fungi.</title>
        <authorList>
            <person name="Ohm R.A."/>
            <person name="Feau N."/>
            <person name="Henrissat B."/>
            <person name="Schoch C.L."/>
            <person name="Horwitz B.A."/>
            <person name="Barry K.W."/>
            <person name="Condon B.J."/>
            <person name="Copeland A.C."/>
            <person name="Dhillon B."/>
            <person name="Glaser F."/>
            <person name="Hesse C.N."/>
            <person name="Kosti I."/>
            <person name="LaButti K."/>
            <person name="Lindquist E.A."/>
            <person name="Lucas S."/>
            <person name="Salamov A.A."/>
            <person name="Bradshaw R.E."/>
            <person name="Ciuffetti L."/>
            <person name="Hamelin R.C."/>
            <person name="Kema G.H.J."/>
            <person name="Lawrence C."/>
            <person name="Scott J.A."/>
            <person name="Spatafora J.W."/>
            <person name="Turgeon B.G."/>
            <person name="de Wit P.J.G.M."/>
            <person name="Zhong S."/>
            <person name="Goodwin S.B."/>
            <person name="Grigoriev I.V."/>
        </authorList>
    </citation>
    <scope>NUCLEOTIDE SEQUENCE [LARGE SCALE GENOMIC DNA]</scope>
    <source>
        <strain evidence="3 4">SO2202</strain>
    </source>
</reference>
<dbReference type="OMA" id="RVHCVEW"/>
<dbReference type="GO" id="GO:0051225">
    <property type="term" value="P:spindle assembly"/>
    <property type="evidence" value="ECO:0007669"/>
    <property type="project" value="InterPro"/>
</dbReference>
<evidence type="ECO:0000256" key="1">
    <source>
        <dbReference type="SAM" id="MobiDB-lite"/>
    </source>
</evidence>
<feature type="compositionally biased region" description="Polar residues" evidence="1">
    <location>
        <begin position="672"/>
        <end position="685"/>
    </location>
</feature>
<feature type="compositionally biased region" description="Basic residues" evidence="1">
    <location>
        <begin position="424"/>
        <end position="435"/>
    </location>
</feature>
<dbReference type="GO" id="GO:0070652">
    <property type="term" value="C:HAUS complex"/>
    <property type="evidence" value="ECO:0007669"/>
    <property type="project" value="InterPro"/>
</dbReference>
<accession>N1QG26</accession>
<dbReference type="PANTHER" id="PTHR16151:SF2">
    <property type="entry name" value="HAUS AUGMIN-LIKE COMPLEX SUBUNIT 6"/>
    <property type="match status" value="1"/>
</dbReference>
<organism evidence="3 4">
    <name type="scientific">Sphaerulina musiva (strain SO2202)</name>
    <name type="common">Poplar stem canker fungus</name>
    <name type="synonym">Septoria musiva</name>
    <dbReference type="NCBI Taxonomy" id="692275"/>
    <lineage>
        <taxon>Eukaryota</taxon>
        <taxon>Fungi</taxon>
        <taxon>Dikarya</taxon>
        <taxon>Ascomycota</taxon>
        <taxon>Pezizomycotina</taxon>
        <taxon>Dothideomycetes</taxon>
        <taxon>Dothideomycetidae</taxon>
        <taxon>Mycosphaerellales</taxon>
        <taxon>Mycosphaerellaceae</taxon>
        <taxon>Sphaerulina</taxon>
    </lineage>
</organism>
<protein>
    <recommendedName>
        <fullName evidence="2">HAUS augmin-like complex subunit 6 N-terminal domain-containing protein</fullName>
    </recommendedName>
</protein>
<dbReference type="InterPro" id="IPR026797">
    <property type="entry name" value="HAUS_6"/>
</dbReference>
<dbReference type="InterPro" id="IPR028163">
    <property type="entry name" value="HAUS_6_N"/>
</dbReference>
<feature type="compositionally biased region" description="Polar residues" evidence="1">
    <location>
        <begin position="502"/>
        <end position="514"/>
    </location>
</feature>
<feature type="domain" description="HAUS augmin-like complex subunit 6 N-terminal" evidence="2">
    <location>
        <begin position="44"/>
        <end position="253"/>
    </location>
</feature>
<evidence type="ECO:0000259" key="2">
    <source>
        <dbReference type="Pfam" id="PF14661"/>
    </source>
</evidence>
<dbReference type="EMBL" id="KB456267">
    <property type="protein sequence ID" value="EMF10722.1"/>
    <property type="molecule type" value="Genomic_DNA"/>
</dbReference>
<dbReference type="eggNOG" id="ENOG502S4RN">
    <property type="taxonomic scope" value="Eukaryota"/>
</dbReference>
<dbReference type="GO" id="GO:0008017">
    <property type="term" value="F:microtubule binding"/>
    <property type="evidence" value="ECO:0007669"/>
    <property type="project" value="TreeGrafter"/>
</dbReference>
<dbReference type="RefSeq" id="XP_016758843.1">
    <property type="nucleotide sequence ID" value="XM_016906363.1"/>
</dbReference>
<feature type="compositionally biased region" description="Polar residues" evidence="1">
    <location>
        <begin position="21"/>
        <end position="33"/>
    </location>
</feature>
<feature type="region of interest" description="Disordered" evidence="1">
    <location>
        <begin position="672"/>
        <end position="697"/>
    </location>
</feature>
<dbReference type="GO" id="GO:1990498">
    <property type="term" value="C:mitotic spindle microtubule"/>
    <property type="evidence" value="ECO:0007669"/>
    <property type="project" value="TreeGrafter"/>
</dbReference>
<feature type="region of interest" description="Disordered" evidence="1">
    <location>
        <begin position="1"/>
        <end position="33"/>
    </location>
</feature>
<dbReference type="STRING" id="692275.N1QG26"/>
<dbReference type="PANTHER" id="PTHR16151">
    <property type="entry name" value="HAUS AUGMIN-LIKE COMPLEX SUBUNIT 6"/>
    <property type="match status" value="1"/>
</dbReference>
<dbReference type="GeneID" id="27903500"/>
<feature type="compositionally biased region" description="Low complexity" evidence="1">
    <location>
        <begin position="542"/>
        <end position="556"/>
    </location>
</feature>
<dbReference type="Pfam" id="PF14661">
    <property type="entry name" value="HAUS6_N"/>
    <property type="match status" value="1"/>
</dbReference>
<feature type="region of interest" description="Disordered" evidence="1">
    <location>
        <begin position="409"/>
        <end position="604"/>
    </location>
</feature>
<dbReference type="OrthoDB" id="5575722at2759"/>
<evidence type="ECO:0000313" key="4">
    <source>
        <dbReference type="Proteomes" id="UP000016931"/>
    </source>
</evidence>
<evidence type="ECO:0000313" key="3">
    <source>
        <dbReference type="EMBL" id="EMF10722.1"/>
    </source>
</evidence>
<name>N1QG26_SPHMS</name>
<feature type="region of interest" description="Disordered" evidence="1">
    <location>
        <begin position="759"/>
        <end position="803"/>
    </location>
</feature>
<proteinExistence type="predicted"/>
<dbReference type="AlphaFoldDB" id="N1QG26"/>
<gene>
    <name evidence="3" type="ORF">SEPMUDRAFT_150735</name>
</gene>
<feature type="compositionally biased region" description="Polar residues" evidence="1">
    <location>
        <begin position="471"/>
        <end position="480"/>
    </location>
</feature>
<dbReference type="Proteomes" id="UP000016931">
    <property type="component" value="Unassembled WGS sequence"/>
</dbReference>
<keyword evidence="4" id="KW-1185">Reference proteome</keyword>